<evidence type="ECO:0000256" key="1">
    <source>
        <dbReference type="SAM" id="MobiDB-lite"/>
    </source>
</evidence>
<dbReference type="Proteomes" id="UP000265848">
    <property type="component" value="Unassembled WGS sequence"/>
</dbReference>
<feature type="region of interest" description="Disordered" evidence="1">
    <location>
        <begin position="1"/>
        <end position="73"/>
    </location>
</feature>
<evidence type="ECO:0000313" key="3">
    <source>
        <dbReference type="Proteomes" id="UP000265848"/>
    </source>
</evidence>
<comment type="caution">
    <text evidence="2">The sequence shown here is derived from an EMBL/GenBank/DDBJ whole genome shotgun (WGS) entry which is preliminary data.</text>
</comment>
<name>A0A399IXT9_9RHOB</name>
<sequence>MPPRRFSSSEGRRPFSSAGSVPKHPPLRPPVLSSRPPRPRSKRRRRKPPPRKPPPRKPRRSRLPKLRQQPLKR</sequence>
<organism evidence="2 3">
    <name type="scientific">Pseudooceanicola sediminis</name>
    <dbReference type="NCBI Taxonomy" id="2211117"/>
    <lineage>
        <taxon>Bacteria</taxon>
        <taxon>Pseudomonadati</taxon>
        <taxon>Pseudomonadota</taxon>
        <taxon>Alphaproteobacteria</taxon>
        <taxon>Rhodobacterales</taxon>
        <taxon>Paracoccaceae</taxon>
        <taxon>Pseudooceanicola</taxon>
    </lineage>
</organism>
<keyword evidence="3" id="KW-1185">Reference proteome</keyword>
<accession>A0A399IXT9</accession>
<reference evidence="2 3" key="1">
    <citation type="submission" date="2018-08" db="EMBL/GenBank/DDBJ databases">
        <title>Pseudooceanicola sediminis CY03 in the family Rhodobacteracea.</title>
        <authorList>
            <person name="Zhang Y.-J."/>
        </authorList>
    </citation>
    <scope>NUCLEOTIDE SEQUENCE [LARGE SCALE GENOMIC DNA]</scope>
    <source>
        <strain evidence="2 3">CY03</strain>
    </source>
</reference>
<protein>
    <submittedName>
        <fullName evidence="2">Uncharacterized protein</fullName>
    </submittedName>
</protein>
<dbReference type="AlphaFoldDB" id="A0A399IXT9"/>
<evidence type="ECO:0000313" key="2">
    <source>
        <dbReference type="EMBL" id="RII38003.1"/>
    </source>
</evidence>
<dbReference type="EMBL" id="QWJJ01000012">
    <property type="protein sequence ID" value="RII38003.1"/>
    <property type="molecule type" value="Genomic_DNA"/>
</dbReference>
<gene>
    <name evidence="2" type="ORF">DL237_13740</name>
</gene>
<feature type="compositionally biased region" description="Basic residues" evidence="1">
    <location>
        <begin position="37"/>
        <end position="73"/>
    </location>
</feature>
<proteinExistence type="predicted"/>